<reference evidence="1" key="2">
    <citation type="submission" date="2013-05" db="EMBL/GenBank/DDBJ databases">
        <authorList>
            <person name="Carter J.-M."/>
            <person name="Baker S.C."/>
            <person name="Pink R."/>
            <person name="Carter D.R.F."/>
            <person name="Collins A."/>
            <person name="Tomlin J."/>
            <person name="Gibbs M."/>
            <person name="Breuker C.J."/>
        </authorList>
    </citation>
    <scope>NUCLEOTIDE SEQUENCE</scope>
    <source>
        <tissue evidence="1">Ovary</tissue>
    </source>
</reference>
<organism evidence="1">
    <name type="scientific">Pararge aegeria</name>
    <name type="common">speckled wood butterfly</name>
    <dbReference type="NCBI Taxonomy" id="116150"/>
    <lineage>
        <taxon>Eukaryota</taxon>
        <taxon>Metazoa</taxon>
        <taxon>Ecdysozoa</taxon>
        <taxon>Arthropoda</taxon>
        <taxon>Hexapoda</taxon>
        <taxon>Insecta</taxon>
        <taxon>Pterygota</taxon>
        <taxon>Neoptera</taxon>
        <taxon>Endopterygota</taxon>
        <taxon>Lepidoptera</taxon>
        <taxon>Glossata</taxon>
        <taxon>Ditrysia</taxon>
        <taxon>Papilionoidea</taxon>
        <taxon>Nymphalidae</taxon>
        <taxon>Satyrinae</taxon>
        <taxon>Satyrini</taxon>
        <taxon>Parargina</taxon>
        <taxon>Pararge</taxon>
    </lineage>
</organism>
<reference evidence="1" key="1">
    <citation type="journal article" date="2013" name="BMC Genomics">
        <title>Unscrambling butterfly oogenesis.</title>
        <authorList>
            <person name="Carter J.M."/>
            <person name="Baker S.C."/>
            <person name="Pink R."/>
            <person name="Carter D.R."/>
            <person name="Collins A."/>
            <person name="Tomlin J."/>
            <person name="Gibbs M."/>
            <person name="Breuker C.J."/>
        </authorList>
    </citation>
    <scope>NUCLEOTIDE SEQUENCE</scope>
    <source>
        <tissue evidence="1">Ovary</tissue>
    </source>
</reference>
<evidence type="ECO:0000313" key="1">
    <source>
        <dbReference type="EMBL" id="JAA84040.1"/>
    </source>
</evidence>
<name>S4PAW6_9NEOP</name>
<protein>
    <submittedName>
        <fullName evidence="1">MutS-like protein</fullName>
    </submittedName>
</protein>
<proteinExistence type="predicted"/>
<sequence length="79" mass="9083">IKYAEAKQAQLETNLFEVESSVKTEETSEGQKLIVDFLRKCKNIQESVASDDEMMAEINKLKQEVLRQDSKYVKSLLTN</sequence>
<feature type="non-terminal residue" evidence="1">
    <location>
        <position position="1"/>
    </location>
</feature>
<dbReference type="EMBL" id="GAIX01008520">
    <property type="protein sequence ID" value="JAA84040.1"/>
    <property type="molecule type" value="Transcribed_RNA"/>
</dbReference>
<dbReference type="AlphaFoldDB" id="S4PAW6"/>
<accession>S4PAW6</accession>